<dbReference type="AlphaFoldDB" id="A0A1R4EFB8"/>
<dbReference type="STRING" id="1945520.A1019T_01164"/>
<keyword evidence="1" id="KW-0472">Membrane</keyword>
<keyword evidence="1" id="KW-0812">Transmembrane</keyword>
<keyword evidence="4" id="KW-1185">Reference proteome</keyword>
<evidence type="ECO:0000313" key="3">
    <source>
        <dbReference type="EMBL" id="SJM37193.1"/>
    </source>
</evidence>
<sequence length="169" mass="18195">MLKKILSCGICIKKQMLWLLAALLLLMTAAVASSGKPPDTVTLNNYGVGVPFLKSWLPIWIFAAAGGAGSLFFKIKAIDEHFRFLMIAKPFLGLFGALSLCLVLASAAEPQPPIMSAYAFVAALLSAPILQALLAVASLPRNQAELFNTINPFKFKVVVDDKEGRDDKS</sequence>
<reference evidence="4" key="1">
    <citation type="submission" date="2017-02" db="EMBL/GenBank/DDBJ databases">
        <authorList>
            <person name="Mornico D."/>
        </authorList>
    </citation>
    <scope>NUCLEOTIDE SEQUENCE [LARGE SCALE GENOMIC DNA]</scope>
</reference>
<evidence type="ECO:0000256" key="1">
    <source>
        <dbReference type="SAM" id="Phobius"/>
    </source>
</evidence>
<accession>A0A1R4EFB8</accession>
<evidence type="ECO:0000313" key="4">
    <source>
        <dbReference type="Proteomes" id="UP000188169"/>
    </source>
</evidence>
<dbReference type="EMBL" id="FUGD01000075">
    <property type="protein sequence ID" value="SJM37193.1"/>
    <property type="molecule type" value="Genomic_DNA"/>
</dbReference>
<keyword evidence="2" id="KW-0732">Signal</keyword>
<name>A0A1R4EFB8_9GAMM</name>
<feature type="chain" id="PRO_5012571324" evidence="2">
    <location>
        <begin position="33"/>
        <end position="169"/>
    </location>
</feature>
<gene>
    <name evidence="3" type="ORF">A1019T_01164</name>
</gene>
<feature type="transmembrane region" description="Helical" evidence="1">
    <location>
        <begin position="56"/>
        <end position="75"/>
    </location>
</feature>
<evidence type="ECO:0000256" key="2">
    <source>
        <dbReference type="SAM" id="SignalP"/>
    </source>
</evidence>
<feature type="transmembrane region" description="Helical" evidence="1">
    <location>
        <begin position="87"/>
        <end position="108"/>
    </location>
</feature>
<dbReference type="OrthoDB" id="10135at497"/>
<protein>
    <submittedName>
        <fullName evidence="3">Uncharacterized protein</fullName>
    </submittedName>
</protein>
<dbReference type="Proteomes" id="UP000188169">
    <property type="component" value="Unassembled WGS sequence"/>
</dbReference>
<feature type="signal peptide" evidence="2">
    <location>
        <begin position="1"/>
        <end position="32"/>
    </location>
</feature>
<dbReference type="RefSeq" id="WP_077448593.1">
    <property type="nucleotide sequence ID" value="NZ_FUGD01000075.1"/>
</dbReference>
<proteinExistence type="predicted"/>
<feature type="transmembrane region" description="Helical" evidence="1">
    <location>
        <begin position="114"/>
        <end position="137"/>
    </location>
</feature>
<keyword evidence="1" id="KW-1133">Transmembrane helix</keyword>
<organism evidence="3 4">
    <name type="scientific">Psychrobacter pasteurii</name>
    <dbReference type="NCBI Taxonomy" id="1945520"/>
    <lineage>
        <taxon>Bacteria</taxon>
        <taxon>Pseudomonadati</taxon>
        <taxon>Pseudomonadota</taxon>
        <taxon>Gammaproteobacteria</taxon>
        <taxon>Moraxellales</taxon>
        <taxon>Moraxellaceae</taxon>
        <taxon>Psychrobacter</taxon>
    </lineage>
</organism>